<evidence type="ECO:0000256" key="1">
    <source>
        <dbReference type="ARBA" id="ARBA00000799"/>
    </source>
</evidence>
<comment type="pathway">
    <text evidence="3">Siderophore biosynthesis; enterobactin biosynthesis.</text>
</comment>
<dbReference type="GO" id="GO:0009239">
    <property type="term" value="P:enterobactin biosynthetic process"/>
    <property type="evidence" value="ECO:0007669"/>
    <property type="project" value="UniProtKB-KW"/>
</dbReference>
<dbReference type="FunFam" id="3.60.120.10:FF:000001">
    <property type="entry name" value="Isochorismate synthase EntC"/>
    <property type="match status" value="1"/>
</dbReference>
<organism evidence="15 16">
    <name type="scientific">Salmonella bongori (strain ATCC 43975 / DSM 13772 / NCTC 12419)</name>
    <dbReference type="NCBI Taxonomy" id="218493"/>
    <lineage>
        <taxon>Bacteria</taxon>
        <taxon>Pseudomonadati</taxon>
        <taxon>Pseudomonadota</taxon>
        <taxon>Gammaproteobacteria</taxon>
        <taxon>Enterobacterales</taxon>
        <taxon>Enterobacteriaceae</taxon>
        <taxon>Salmonella</taxon>
    </lineage>
</organism>
<keyword evidence="9" id="KW-0413">Isomerase</keyword>
<evidence type="ECO:0000256" key="11">
    <source>
        <dbReference type="ARBA" id="ARBA00056856"/>
    </source>
</evidence>
<dbReference type="GO" id="GO:0046872">
    <property type="term" value="F:metal ion binding"/>
    <property type="evidence" value="ECO:0007669"/>
    <property type="project" value="UniProtKB-KW"/>
</dbReference>
<comment type="catalytic activity">
    <reaction evidence="1">
        <text>chorismate = isochorismate</text>
        <dbReference type="Rhea" id="RHEA:18985"/>
        <dbReference type="ChEBI" id="CHEBI:29748"/>
        <dbReference type="ChEBI" id="CHEBI:29780"/>
        <dbReference type="EC" id="5.4.4.2"/>
    </reaction>
</comment>
<sequence>MDMSLAEDAQETMTTLAPDRFFFMSPYRSFTTSGCFARYTEPAVDGDSPQSPFQQKLQKRFAEAKSQGIANPILVGAIPFDTRQPSSLYIPMEWQPFSRQEKQRTARYFTAHQSLTVTARRAIPEQDDFEAMVARAAALTATPDVDKVVLSRLIDITTDVAVDSGALLERLVAQNPVSYNFHVPLADGGVLLGASPELLLRKEGERFSSLPLAGSARRQPDDVLDREAGNRLLASEKDRHEHELVTQAMKQILRDRSSELRLPSSPQLITTPTLWHLGTPFEGKANADENALTLACLLHPTPALSGFPHQVAKKLIAELEPFDRELFGGIVGWCDAEGNGEWVVTIRCAKLHGNQVRLFAGAGIVPASSPVGEWRETGVKLSTMLNVFGLH</sequence>
<dbReference type="AlphaFoldDB" id="A0A0K0H7P6"/>
<gene>
    <name evidence="15" type="primary">entC</name>
    <name evidence="15" type="ordered locus">SBG_0503</name>
</gene>
<dbReference type="PANTHER" id="PTHR42839">
    <property type="entry name" value="ISOCHORISMATE SYNTHASE ENTC"/>
    <property type="match status" value="1"/>
</dbReference>
<evidence type="ECO:0000256" key="6">
    <source>
        <dbReference type="ARBA" id="ARBA00022723"/>
    </source>
</evidence>
<dbReference type="KEGG" id="sbg:SBG_0503"/>
<reference evidence="15 16" key="1">
    <citation type="journal article" date="2011" name="PLoS Pathog.">
        <title>Salmonella bongori provides insights into the evolution of the Salmonellae.</title>
        <authorList>
            <person name="Fookes M."/>
            <person name="Schroeder G.N."/>
            <person name="Langridge G.C."/>
            <person name="Blondel C.J."/>
            <person name="Mammina C."/>
            <person name="Connor T.R."/>
            <person name="Seth-Smith H."/>
            <person name="Vernikos G.S."/>
            <person name="Robinson K.S."/>
            <person name="Sanders M."/>
            <person name="Petty N.K."/>
            <person name="Kingsley R.A."/>
            <person name="Baumler A.J."/>
            <person name="Nuccio S.P."/>
            <person name="Contreras I."/>
            <person name="Santiviago C.A."/>
            <person name="Maskell D."/>
            <person name="Barrow P."/>
            <person name="Humphrey T."/>
            <person name="Nastasi A."/>
            <person name="Roberts M."/>
            <person name="Frankel G."/>
            <person name="Parkhill J."/>
            <person name="Dougan G."/>
            <person name="Thomson N.R."/>
        </authorList>
    </citation>
    <scope>NUCLEOTIDE SEQUENCE [LARGE SCALE GENOMIC DNA]</scope>
    <source>
        <strain evidence="16">ATCC 43975 / DSM 13772 / NCTC 12419</strain>
    </source>
</reference>
<evidence type="ECO:0000256" key="13">
    <source>
        <dbReference type="ARBA" id="ARBA00074896"/>
    </source>
</evidence>
<evidence type="ECO:0000256" key="7">
    <source>
        <dbReference type="ARBA" id="ARBA00022842"/>
    </source>
</evidence>
<dbReference type="Pfam" id="PF00425">
    <property type="entry name" value="Chorismate_bind"/>
    <property type="match status" value="1"/>
</dbReference>
<evidence type="ECO:0000256" key="10">
    <source>
        <dbReference type="ARBA" id="ARBA00041564"/>
    </source>
</evidence>
<dbReference type="RefSeq" id="WP_000367607.1">
    <property type="nucleotide sequence ID" value="NC_015761.1"/>
</dbReference>
<comment type="subunit">
    <text evidence="12">Monomer. Forms a specific pairwise interaction with EntB; this interaction likely facilitates substrate channeling to connect the EntB and EntC active sites.</text>
</comment>
<dbReference type="GeneID" id="44979528"/>
<feature type="domain" description="Chorismate-utilising enzyme C-terminal" evidence="14">
    <location>
        <begin position="126"/>
        <end position="380"/>
    </location>
</feature>
<comment type="function">
    <text evidence="11">Involved in the biosynthesis of the siderophore enterobactin (macrocyclic trimeric lactone of N-(2,3-dihydroxybenzoyl)-serine). Catalyzes the reversible conversion of chorismate to isochorismate.</text>
</comment>
<evidence type="ECO:0000256" key="2">
    <source>
        <dbReference type="ARBA" id="ARBA00001946"/>
    </source>
</evidence>
<dbReference type="EMBL" id="FR877557">
    <property type="protein sequence ID" value="CCC29597.1"/>
    <property type="molecule type" value="Genomic_DNA"/>
</dbReference>
<dbReference type="NCBIfam" id="NF011591">
    <property type="entry name" value="PRK15016.1"/>
    <property type="match status" value="1"/>
</dbReference>
<dbReference type="PANTHER" id="PTHR42839:SF2">
    <property type="entry name" value="ISOCHORISMATE SYNTHASE ENTC"/>
    <property type="match status" value="1"/>
</dbReference>
<dbReference type="eggNOG" id="COG1169">
    <property type="taxonomic scope" value="Bacteria"/>
</dbReference>
<name>A0A0K0H7P6_SALBC</name>
<evidence type="ECO:0000313" key="16">
    <source>
        <dbReference type="Proteomes" id="UP000000289"/>
    </source>
</evidence>
<evidence type="ECO:0000256" key="9">
    <source>
        <dbReference type="ARBA" id="ARBA00023235"/>
    </source>
</evidence>
<evidence type="ECO:0000259" key="14">
    <source>
        <dbReference type="Pfam" id="PF00425"/>
    </source>
</evidence>
<dbReference type="InterPro" id="IPR005801">
    <property type="entry name" value="ADC_synthase"/>
</dbReference>
<dbReference type="Proteomes" id="UP000000289">
    <property type="component" value="Chromosome"/>
</dbReference>
<evidence type="ECO:0000313" key="15">
    <source>
        <dbReference type="EMBL" id="CCC29597.1"/>
    </source>
</evidence>
<dbReference type="Gene3D" id="3.60.120.10">
    <property type="entry name" value="Anthranilate synthase"/>
    <property type="match status" value="1"/>
</dbReference>
<comment type="similarity">
    <text evidence="4">Belongs to the isochorismate synthase family.</text>
</comment>
<proteinExistence type="inferred from homology"/>
<dbReference type="NCBIfam" id="TIGR00543">
    <property type="entry name" value="isochor_syn"/>
    <property type="match status" value="1"/>
</dbReference>
<evidence type="ECO:0000256" key="8">
    <source>
        <dbReference type="ARBA" id="ARBA00023191"/>
    </source>
</evidence>
<dbReference type="InterPro" id="IPR015890">
    <property type="entry name" value="Chorismate_C"/>
</dbReference>
<evidence type="ECO:0000256" key="12">
    <source>
        <dbReference type="ARBA" id="ARBA00065914"/>
    </source>
</evidence>
<comment type="cofactor">
    <cofactor evidence="2">
        <name>Mg(2+)</name>
        <dbReference type="ChEBI" id="CHEBI:18420"/>
    </cofactor>
</comment>
<evidence type="ECO:0000256" key="5">
    <source>
        <dbReference type="ARBA" id="ARBA00012824"/>
    </source>
</evidence>
<keyword evidence="7" id="KW-0460">Magnesium</keyword>
<evidence type="ECO:0000256" key="3">
    <source>
        <dbReference type="ARBA" id="ARBA00004993"/>
    </source>
</evidence>
<protein>
    <recommendedName>
        <fullName evidence="13">Isochorismate synthase EntC</fullName>
        <ecNumber evidence="5">5.4.4.2</ecNumber>
    </recommendedName>
    <alternativeName>
        <fullName evidence="10">Isochorismate mutase</fullName>
    </alternativeName>
</protein>
<dbReference type="InterPro" id="IPR004561">
    <property type="entry name" value="IsoChor_synthase"/>
</dbReference>
<dbReference type="GO" id="GO:0008909">
    <property type="term" value="F:isochorismate synthase activity"/>
    <property type="evidence" value="ECO:0007669"/>
    <property type="project" value="UniProtKB-EC"/>
</dbReference>
<dbReference type="SUPFAM" id="SSF56322">
    <property type="entry name" value="ADC synthase"/>
    <property type="match status" value="1"/>
</dbReference>
<keyword evidence="6" id="KW-0479">Metal-binding</keyword>
<keyword evidence="8" id="KW-0259">Enterobactin biosynthesis</keyword>
<dbReference type="EC" id="5.4.4.2" evidence="5"/>
<accession>A0A0K0H7P6</accession>
<evidence type="ECO:0000256" key="4">
    <source>
        <dbReference type="ARBA" id="ARBA00005297"/>
    </source>
</evidence>